<dbReference type="AlphaFoldDB" id="A0A2A7S4L8"/>
<dbReference type="InterPro" id="IPR008920">
    <property type="entry name" value="TF_FadR/GntR_C"/>
</dbReference>
<dbReference type="SMART" id="SM00895">
    <property type="entry name" value="FCD"/>
    <property type="match status" value="1"/>
</dbReference>
<evidence type="ECO:0000313" key="6">
    <source>
        <dbReference type="Proteomes" id="UP000220629"/>
    </source>
</evidence>
<dbReference type="GO" id="GO:0003700">
    <property type="term" value="F:DNA-binding transcription factor activity"/>
    <property type="evidence" value="ECO:0007669"/>
    <property type="project" value="InterPro"/>
</dbReference>
<gene>
    <name evidence="5" type="ORF">CRM94_29465</name>
</gene>
<organism evidence="5 6">
    <name type="scientific">Burkholderia gladioli</name>
    <name type="common">Pseudomonas marginata</name>
    <name type="synonym">Phytomonas marginata</name>
    <dbReference type="NCBI Taxonomy" id="28095"/>
    <lineage>
        <taxon>Bacteria</taxon>
        <taxon>Pseudomonadati</taxon>
        <taxon>Pseudomonadota</taxon>
        <taxon>Betaproteobacteria</taxon>
        <taxon>Burkholderiales</taxon>
        <taxon>Burkholderiaceae</taxon>
        <taxon>Burkholderia</taxon>
    </lineage>
</organism>
<comment type="caution">
    <text evidence="5">The sequence shown here is derived from an EMBL/GenBank/DDBJ whole genome shotgun (WGS) entry which is preliminary data.</text>
</comment>
<sequence>MPIQPIQNRRLYQQIADQLRAMIESGSFPPGSYLPPERELAVQFGVSRTSVREALIALEVIGLVSVRVGDGVSVRQREQPPAEAAPASHSNLLEVDPELGIEFDLNAEIPPFSLLQARKLIEPEAAELAALNASDAQLAAIREAFLRNQQDNRSGSTTHPGDRLFHIRIAEASGNDAYAMMIKQMLAHRYDPLFQRLQKLYTPRDMPHRSEVEHRAILDALEARDAKGARRAMLTHLNSVIRIFSRQSV</sequence>
<dbReference type="Gene3D" id="1.20.120.530">
    <property type="entry name" value="GntR ligand-binding domain-like"/>
    <property type="match status" value="1"/>
</dbReference>
<reference evidence="6" key="1">
    <citation type="submission" date="2017-09" db="EMBL/GenBank/DDBJ databases">
        <title>FDA dAtabase for Regulatory Grade micrObial Sequences (FDA-ARGOS): Supporting development and validation of Infectious Disease Dx tests.</title>
        <authorList>
            <person name="Minogue T."/>
            <person name="Wolcott M."/>
            <person name="Wasieloski L."/>
            <person name="Aguilar W."/>
            <person name="Moore D."/>
            <person name="Tallon L."/>
            <person name="Sadzewicz L."/>
            <person name="Ott S."/>
            <person name="Zhao X."/>
            <person name="Nagaraj S."/>
            <person name="Vavikolanu K."/>
            <person name="Aluvathingal J."/>
            <person name="Nadendla S."/>
            <person name="Sichtig H."/>
        </authorList>
    </citation>
    <scope>NUCLEOTIDE SEQUENCE [LARGE SCALE GENOMIC DNA]</scope>
    <source>
        <strain evidence="6">FDAARGOS_390</strain>
    </source>
</reference>
<evidence type="ECO:0000259" key="4">
    <source>
        <dbReference type="PROSITE" id="PS50949"/>
    </source>
</evidence>
<proteinExistence type="predicted"/>
<feature type="domain" description="HTH gntR-type" evidence="4">
    <location>
        <begin position="9"/>
        <end position="77"/>
    </location>
</feature>
<evidence type="ECO:0000313" key="5">
    <source>
        <dbReference type="EMBL" id="PEH38511.1"/>
    </source>
</evidence>
<dbReference type="Proteomes" id="UP000220629">
    <property type="component" value="Unassembled WGS sequence"/>
</dbReference>
<dbReference type="PANTHER" id="PTHR43537:SF5">
    <property type="entry name" value="UXU OPERON TRANSCRIPTIONAL REGULATOR"/>
    <property type="match status" value="1"/>
</dbReference>
<protein>
    <submittedName>
        <fullName evidence="5">GntR family transcriptional regulator</fullName>
    </submittedName>
</protein>
<dbReference type="InterPro" id="IPR036388">
    <property type="entry name" value="WH-like_DNA-bd_sf"/>
</dbReference>
<keyword evidence="3" id="KW-0804">Transcription</keyword>
<dbReference type="InterPro" id="IPR011711">
    <property type="entry name" value="GntR_C"/>
</dbReference>
<dbReference type="Gene3D" id="1.10.10.10">
    <property type="entry name" value="Winged helix-like DNA-binding domain superfamily/Winged helix DNA-binding domain"/>
    <property type="match status" value="1"/>
</dbReference>
<dbReference type="InterPro" id="IPR000524">
    <property type="entry name" value="Tscrpt_reg_HTH_GntR"/>
</dbReference>
<dbReference type="PROSITE" id="PS50949">
    <property type="entry name" value="HTH_GNTR"/>
    <property type="match status" value="1"/>
</dbReference>
<dbReference type="SUPFAM" id="SSF46785">
    <property type="entry name" value="Winged helix' DNA-binding domain"/>
    <property type="match status" value="1"/>
</dbReference>
<dbReference type="SUPFAM" id="SSF48008">
    <property type="entry name" value="GntR ligand-binding domain-like"/>
    <property type="match status" value="1"/>
</dbReference>
<evidence type="ECO:0000256" key="3">
    <source>
        <dbReference type="ARBA" id="ARBA00023163"/>
    </source>
</evidence>
<dbReference type="Pfam" id="PF07729">
    <property type="entry name" value="FCD"/>
    <property type="match status" value="1"/>
</dbReference>
<dbReference type="CDD" id="cd07377">
    <property type="entry name" value="WHTH_GntR"/>
    <property type="match status" value="1"/>
</dbReference>
<evidence type="ECO:0000256" key="2">
    <source>
        <dbReference type="ARBA" id="ARBA00023125"/>
    </source>
</evidence>
<dbReference type="InterPro" id="IPR036390">
    <property type="entry name" value="WH_DNA-bd_sf"/>
</dbReference>
<keyword evidence="2" id="KW-0238">DNA-binding</keyword>
<accession>A0A2A7S4L8</accession>
<keyword evidence="1" id="KW-0805">Transcription regulation</keyword>
<dbReference type="GO" id="GO:0003677">
    <property type="term" value="F:DNA binding"/>
    <property type="evidence" value="ECO:0007669"/>
    <property type="project" value="UniProtKB-KW"/>
</dbReference>
<dbReference type="EMBL" id="PDDY01000004">
    <property type="protein sequence ID" value="PEH38511.1"/>
    <property type="molecule type" value="Genomic_DNA"/>
</dbReference>
<dbReference type="RefSeq" id="WP_098154060.1">
    <property type="nucleotide sequence ID" value="NZ_CADEQH010000039.1"/>
</dbReference>
<name>A0A2A7S4L8_BURGA</name>
<dbReference type="Pfam" id="PF00392">
    <property type="entry name" value="GntR"/>
    <property type="match status" value="1"/>
</dbReference>
<dbReference type="SMART" id="SM00345">
    <property type="entry name" value="HTH_GNTR"/>
    <property type="match status" value="1"/>
</dbReference>
<dbReference type="PANTHER" id="PTHR43537">
    <property type="entry name" value="TRANSCRIPTIONAL REGULATOR, GNTR FAMILY"/>
    <property type="match status" value="1"/>
</dbReference>
<dbReference type="PRINTS" id="PR00035">
    <property type="entry name" value="HTHGNTR"/>
</dbReference>
<evidence type="ECO:0000256" key="1">
    <source>
        <dbReference type="ARBA" id="ARBA00023015"/>
    </source>
</evidence>